<evidence type="ECO:0000313" key="6">
    <source>
        <dbReference type="EMBL" id="TCK24415.1"/>
    </source>
</evidence>
<evidence type="ECO:0000313" key="7">
    <source>
        <dbReference type="Proteomes" id="UP000295560"/>
    </source>
</evidence>
<dbReference type="PANTHER" id="PTHR11496:SF83">
    <property type="entry name" value="HYDROXYACID-OXOACID TRANSHYDROGENASE, MITOCHONDRIAL"/>
    <property type="match status" value="1"/>
</dbReference>
<accession>A0A4R1HU13</accession>
<organism evidence="6 7">
    <name type="scientific">Pseudonocardia endophytica</name>
    <dbReference type="NCBI Taxonomy" id="401976"/>
    <lineage>
        <taxon>Bacteria</taxon>
        <taxon>Bacillati</taxon>
        <taxon>Actinomycetota</taxon>
        <taxon>Actinomycetes</taxon>
        <taxon>Pseudonocardiales</taxon>
        <taxon>Pseudonocardiaceae</taxon>
        <taxon>Pseudonocardia</taxon>
    </lineage>
</organism>
<dbReference type="GO" id="GO:0004022">
    <property type="term" value="F:alcohol dehydrogenase (NAD+) activity"/>
    <property type="evidence" value="ECO:0007669"/>
    <property type="project" value="TreeGrafter"/>
</dbReference>
<dbReference type="InterPro" id="IPR034786">
    <property type="entry name" value="MAR"/>
</dbReference>
<evidence type="ECO:0000256" key="3">
    <source>
        <dbReference type="ARBA" id="ARBA00023027"/>
    </source>
</evidence>
<name>A0A4R1HU13_PSEEN</name>
<evidence type="ECO:0000256" key="2">
    <source>
        <dbReference type="ARBA" id="ARBA00023002"/>
    </source>
</evidence>
<dbReference type="Pfam" id="PF00465">
    <property type="entry name" value="Fe-ADH"/>
    <property type="match status" value="1"/>
</dbReference>
<evidence type="ECO:0000259" key="4">
    <source>
        <dbReference type="Pfam" id="PF00465"/>
    </source>
</evidence>
<dbReference type="CDD" id="cd08177">
    <property type="entry name" value="MAR"/>
    <property type="match status" value="1"/>
</dbReference>
<protein>
    <submittedName>
        <fullName evidence="6">Maleylacetate reductase</fullName>
    </submittedName>
</protein>
<feature type="domain" description="Fe-containing alcohol dehydrogenase-like C-terminal" evidence="5">
    <location>
        <begin position="171"/>
        <end position="349"/>
    </location>
</feature>
<dbReference type="GO" id="GO:0046872">
    <property type="term" value="F:metal ion binding"/>
    <property type="evidence" value="ECO:0007669"/>
    <property type="project" value="InterPro"/>
</dbReference>
<dbReference type="Pfam" id="PF25137">
    <property type="entry name" value="ADH_Fe_C"/>
    <property type="match status" value="1"/>
</dbReference>
<dbReference type="PANTHER" id="PTHR11496">
    <property type="entry name" value="ALCOHOL DEHYDROGENASE"/>
    <property type="match status" value="1"/>
</dbReference>
<feature type="domain" description="Alcohol dehydrogenase iron-type/glycerol dehydrogenase GldA" evidence="4">
    <location>
        <begin position="16"/>
        <end position="159"/>
    </location>
</feature>
<dbReference type="InterPro" id="IPR001670">
    <property type="entry name" value="ADH_Fe/GldA"/>
</dbReference>
<gene>
    <name evidence="6" type="ORF">EV378_0187</name>
</gene>
<proteinExistence type="inferred from homology"/>
<dbReference type="Gene3D" id="1.20.1090.10">
    <property type="entry name" value="Dehydroquinate synthase-like - alpha domain"/>
    <property type="match status" value="1"/>
</dbReference>
<comment type="caution">
    <text evidence="6">The sequence shown here is derived from an EMBL/GenBank/DDBJ whole genome shotgun (WGS) entry which is preliminary data.</text>
</comment>
<dbReference type="InterPro" id="IPR039697">
    <property type="entry name" value="Alcohol_dehydrogenase_Fe"/>
</dbReference>
<keyword evidence="3" id="KW-0520">NAD</keyword>
<dbReference type="AlphaFoldDB" id="A0A4R1HU13"/>
<dbReference type="GO" id="GO:0018506">
    <property type="term" value="F:maleylacetate reductase activity"/>
    <property type="evidence" value="ECO:0007669"/>
    <property type="project" value="InterPro"/>
</dbReference>
<comment type="similarity">
    <text evidence="1">Belongs to the iron-containing alcohol dehydrogenase family.</text>
</comment>
<dbReference type="FunFam" id="3.40.50.1970:FF:000015">
    <property type="entry name" value="Maleylacetate reductase 1"/>
    <property type="match status" value="1"/>
</dbReference>
<evidence type="ECO:0000256" key="1">
    <source>
        <dbReference type="ARBA" id="ARBA00007358"/>
    </source>
</evidence>
<dbReference type="InterPro" id="IPR056798">
    <property type="entry name" value="ADH_Fe_C"/>
</dbReference>
<dbReference type="Gene3D" id="3.40.50.1970">
    <property type="match status" value="1"/>
</dbReference>
<dbReference type="Proteomes" id="UP000295560">
    <property type="component" value="Unassembled WGS sequence"/>
</dbReference>
<dbReference type="SUPFAM" id="SSF56796">
    <property type="entry name" value="Dehydroquinate synthase-like"/>
    <property type="match status" value="1"/>
</dbReference>
<keyword evidence="2" id="KW-0560">Oxidoreductase</keyword>
<dbReference type="EMBL" id="SMFZ01000001">
    <property type="protein sequence ID" value="TCK24415.1"/>
    <property type="molecule type" value="Genomic_DNA"/>
</dbReference>
<keyword evidence="7" id="KW-1185">Reference proteome</keyword>
<reference evidence="6 7" key="1">
    <citation type="submission" date="2019-03" db="EMBL/GenBank/DDBJ databases">
        <title>Sequencing the genomes of 1000 actinobacteria strains.</title>
        <authorList>
            <person name="Klenk H.-P."/>
        </authorList>
    </citation>
    <scope>NUCLEOTIDE SEQUENCE [LARGE SCALE GENOMIC DNA]</scope>
    <source>
        <strain evidence="6 7">DSM 44969</strain>
    </source>
</reference>
<sequence>MGQYSGVTAFRYRALPMRVLFGPGRLAELPAELDELGLSRALVVSTPGHRELGDRVAALIGDRAAGVHARAVMHVPSEVADAAVTAAREAEADCCVAVGGGSTVGLAKAVALADGLPVVAVPTTYAGSEMTPVWGTTEGGVKRTGRDPRVLPVSVVYDPELTLTMPPELSVVSAINALAHSAEALYAPDGSPIVSVMAEESALAAGLPRVVKDPTDVDGRSDTLYGAWLAGACLGATTMGLHHKLCHTLGGALNLPHAPTHTVVLPYVLAFNAGRAPDAMAALGRALGRPAPGAVRDLAVSLGAPTSLRELGAAREDMAGVAATAAASPYGNPRPTDEGQIADLLDRAWAGAELETGRSPAPRRAGRAQ</sequence>
<evidence type="ECO:0000259" key="5">
    <source>
        <dbReference type="Pfam" id="PF25137"/>
    </source>
</evidence>